<dbReference type="Proteomes" id="UP000591844">
    <property type="component" value="Unassembled WGS sequence"/>
</dbReference>
<dbReference type="EMBL" id="PUJW01000038">
    <property type="protein sequence ID" value="NHB94453.1"/>
    <property type="molecule type" value="Genomic_DNA"/>
</dbReference>
<evidence type="ECO:0000313" key="3">
    <source>
        <dbReference type="Proteomes" id="UP000591844"/>
    </source>
</evidence>
<evidence type="ECO:0000313" key="2">
    <source>
        <dbReference type="EMBL" id="NHB94453.1"/>
    </source>
</evidence>
<dbReference type="Pfam" id="PF04383">
    <property type="entry name" value="KilA-N"/>
    <property type="match status" value="1"/>
</dbReference>
<dbReference type="InterPro" id="IPR018004">
    <property type="entry name" value="KilA/APSES_HTH"/>
</dbReference>
<name>A0A7X5QHI9_9GAMM</name>
<proteinExistence type="predicted"/>
<keyword evidence="3" id="KW-1185">Reference proteome</keyword>
<dbReference type="GO" id="GO:0003677">
    <property type="term" value="F:DNA binding"/>
    <property type="evidence" value="ECO:0007669"/>
    <property type="project" value="InterPro"/>
</dbReference>
<comment type="caution">
    <text evidence="2">The sequence shown here is derived from an EMBL/GenBank/DDBJ whole genome shotgun (WGS) entry which is preliminary data.</text>
</comment>
<dbReference type="PROSITE" id="PS51301">
    <property type="entry name" value="KILA_N"/>
    <property type="match status" value="1"/>
</dbReference>
<dbReference type="AlphaFoldDB" id="A0A7X5QHI9"/>
<dbReference type="InterPro" id="IPR005039">
    <property type="entry name" value="Ant_C"/>
</dbReference>
<dbReference type="Pfam" id="PF03374">
    <property type="entry name" value="ANT"/>
    <property type="match status" value="1"/>
</dbReference>
<protein>
    <recommendedName>
        <fullName evidence="1">KilA-N domain-containing protein</fullName>
    </recommendedName>
</protein>
<sequence>MQICTVSLDGRNGGTFAHELLAVEYAGWISPKFRLQVNQTFIDYRSGKLAPVSVDPMQVLNDPAAMRGLLLAYTEKVLTLESQVEEMKPDVEAYDRIAKADGSMCITNAAKHLQIQPKLLFKTLSEKHWIYRRAGGKSWLGYQDKIQQGCLEHKVTTVSRSDGSEKIVEQVLLTAKGIAKMSKILSSGAE</sequence>
<reference evidence="2 3" key="1">
    <citation type="submission" date="2018-02" db="EMBL/GenBank/DDBJ databases">
        <authorList>
            <person name="Machado R.A."/>
        </authorList>
    </citation>
    <scope>NUCLEOTIDE SEQUENCE [LARGE SCALE GENOMIC DNA]</scope>
    <source>
        <strain evidence="2 3">DSM 19724</strain>
    </source>
</reference>
<dbReference type="InterPro" id="IPR017880">
    <property type="entry name" value="KilA_N"/>
</dbReference>
<accession>A0A7X5QHI9</accession>
<organism evidence="2 3">
    <name type="scientific">Photorhabdus cinerea</name>
    <dbReference type="NCBI Taxonomy" id="471575"/>
    <lineage>
        <taxon>Bacteria</taxon>
        <taxon>Pseudomonadati</taxon>
        <taxon>Pseudomonadota</taxon>
        <taxon>Gammaproteobacteria</taxon>
        <taxon>Enterobacterales</taxon>
        <taxon>Morganellaceae</taxon>
        <taxon>Photorhabdus</taxon>
    </lineage>
</organism>
<feature type="domain" description="KilA-N" evidence="1">
    <location>
        <begin position="1"/>
        <end position="44"/>
    </location>
</feature>
<gene>
    <name evidence="2" type="ORF">C5469_20875</name>
</gene>
<evidence type="ECO:0000259" key="1">
    <source>
        <dbReference type="PROSITE" id="PS51301"/>
    </source>
</evidence>